<sequence length="146" mass="16662">MPINVYTGLMRSGKSYEVVSEVVVPAIREGRRVVTNIDGISQEKIHAYLKVKNPGDDEAKYGLVVHVDNAKVFEPDFFPYYDDQKGAHTDTTVQPGDLVCIDEAWRFWGTTDCKIHKNHRSFFLEHGHFIHPDTKIACDLVLMIQE</sequence>
<comment type="caution">
    <text evidence="2">The sequence shown here is derived from an EMBL/GenBank/DDBJ whole genome shotgun (WGS) entry which is preliminary data.</text>
</comment>
<keyword evidence="3" id="KW-1185">Reference proteome</keyword>
<protein>
    <recommendedName>
        <fullName evidence="1">Zona occludens toxin N-terminal domain-containing protein</fullName>
    </recommendedName>
</protein>
<dbReference type="Pfam" id="PF05707">
    <property type="entry name" value="Zot"/>
    <property type="match status" value="1"/>
</dbReference>
<dbReference type="EMBL" id="WHJH01000128">
    <property type="protein sequence ID" value="NHZ93949.1"/>
    <property type="molecule type" value="Genomic_DNA"/>
</dbReference>
<evidence type="ECO:0000313" key="2">
    <source>
        <dbReference type="EMBL" id="NHZ93949.1"/>
    </source>
</evidence>
<dbReference type="RefSeq" id="WP_166882629.1">
    <property type="nucleotide sequence ID" value="NZ_WHJH01000128.1"/>
</dbReference>
<accession>A0ABX0P4R4</accession>
<gene>
    <name evidence="2" type="ORF">F2P45_33890</name>
</gene>
<evidence type="ECO:0000313" key="3">
    <source>
        <dbReference type="Proteomes" id="UP000609726"/>
    </source>
</evidence>
<reference evidence="2 3" key="1">
    <citation type="submission" date="2019-10" db="EMBL/GenBank/DDBJ databases">
        <title>Taxonomy of Antarctic Massilia spp.: description of Massilia rubra sp. nov., Massilia aquatica sp. nov., Massilia mucilaginosa sp. nov., Massilia frigida sp. nov. isolated from streams, lakes and regoliths.</title>
        <authorList>
            <person name="Holochova P."/>
            <person name="Sedlacek I."/>
            <person name="Kralova S."/>
            <person name="Maslanova I."/>
            <person name="Busse H.-J."/>
            <person name="Stankova E."/>
            <person name="Vrbovska V."/>
            <person name="Kovarovic V."/>
            <person name="Bartak M."/>
            <person name="Svec P."/>
            <person name="Pantucek R."/>
        </authorList>
    </citation>
    <scope>NUCLEOTIDE SEQUENCE [LARGE SCALE GENOMIC DNA]</scope>
    <source>
        <strain evidence="2 3">CCM 8733</strain>
    </source>
</reference>
<feature type="domain" description="Zona occludens toxin N-terminal" evidence="1">
    <location>
        <begin position="3"/>
        <end position="131"/>
    </location>
</feature>
<dbReference type="Gene3D" id="3.40.50.300">
    <property type="entry name" value="P-loop containing nucleotide triphosphate hydrolases"/>
    <property type="match status" value="1"/>
</dbReference>
<dbReference type="InterPro" id="IPR027417">
    <property type="entry name" value="P-loop_NTPase"/>
</dbReference>
<dbReference type="InterPro" id="IPR008900">
    <property type="entry name" value="Zot_N"/>
</dbReference>
<name>A0ABX0P4R4_9BURK</name>
<evidence type="ECO:0000259" key="1">
    <source>
        <dbReference type="Pfam" id="PF05707"/>
    </source>
</evidence>
<dbReference type="Proteomes" id="UP000609726">
    <property type="component" value="Unassembled WGS sequence"/>
</dbReference>
<organism evidence="2 3">
    <name type="scientific">Massilia mucilaginosa</name>
    <dbReference type="NCBI Taxonomy" id="2609282"/>
    <lineage>
        <taxon>Bacteria</taxon>
        <taxon>Pseudomonadati</taxon>
        <taxon>Pseudomonadota</taxon>
        <taxon>Betaproteobacteria</taxon>
        <taxon>Burkholderiales</taxon>
        <taxon>Oxalobacteraceae</taxon>
        <taxon>Telluria group</taxon>
        <taxon>Massilia</taxon>
    </lineage>
</organism>
<proteinExistence type="predicted"/>